<accession>A0AA36B061</accession>
<reference evidence="1" key="1">
    <citation type="submission" date="2023-08" db="EMBL/GenBank/DDBJ databases">
        <authorList>
            <person name="Alioto T."/>
            <person name="Alioto T."/>
            <person name="Gomez Garrido J."/>
        </authorList>
    </citation>
    <scope>NUCLEOTIDE SEQUENCE</scope>
</reference>
<protein>
    <submittedName>
        <fullName evidence="1">Uncharacterized protein</fullName>
    </submittedName>
</protein>
<dbReference type="AlphaFoldDB" id="A0AA36B061"/>
<gene>
    <name evidence="1" type="ORF">OCTVUL_1B025322</name>
</gene>
<dbReference type="Proteomes" id="UP001162480">
    <property type="component" value="Chromosome 6"/>
</dbReference>
<organism evidence="1 2">
    <name type="scientific">Octopus vulgaris</name>
    <name type="common">Common octopus</name>
    <dbReference type="NCBI Taxonomy" id="6645"/>
    <lineage>
        <taxon>Eukaryota</taxon>
        <taxon>Metazoa</taxon>
        <taxon>Spiralia</taxon>
        <taxon>Lophotrochozoa</taxon>
        <taxon>Mollusca</taxon>
        <taxon>Cephalopoda</taxon>
        <taxon>Coleoidea</taxon>
        <taxon>Octopodiformes</taxon>
        <taxon>Octopoda</taxon>
        <taxon>Incirrata</taxon>
        <taxon>Octopodidae</taxon>
        <taxon>Octopus</taxon>
    </lineage>
</organism>
<dbReference type="EMBL" id="OX597819">
    <property type="protein sequence ID" value="CAI9724904.1"/>
    <property type="molecule type" value="Genomic_DNA"/>
</dbReference>
<proteinExistence type="predicted"/>
<sequence>MQQRQQQQQRQNLQEAPVMTSIYIHSSRVELNKDKRDGIQVAVHEYHKIKNPVFMNRSSAIRRKVHAKEDRD</sequence>
<evidence type="ECO:0000313" key="2">
    <source>
        <dbReference type="Proteomes" id="UP001162480"/>
    </source>
</evidence>
<keyword evidence="2" id="KW-1185">Reference proteome</keyword>
<name>A0AA36B061_OCTVU</name>
<evidence type="ECO:0000313" key="1">
    <source>
        <dbReference type="EMBL" id="CAI9724904.1"/>
    </source>
</evidence>